<dbReference type="PROSITE" id="PS00086">
    <property type="entry name" value="CYTOCHROME_P450"/>
    <property type="match status" value="1"/>
</dbReference>
<dbReference type="InterPro" id="IPR017972">
    <property type="entry name" value="Cyt_P450_CS"/>
</dbReference>
<dbReference type="InterPro" id="IPR002401">
    <property type="entry name" value="Cyt_P450_E_grp-I"/>
</dbReference>
<proteinExistence type="inferred from homology"/>
<dbReference type="AlphaFoldDB" id="A0A9N9Q8P9"/>
<feature type="binding site" description="axial binding residue" evidence="8">
    <location>
        <position position="447"/>
    </location>
    <ligand>
        <name>heme</name>
        <dbReference type="ChEBI" id="CHEBI:30413"/>
    </ligand>
    <ligandPart>
        <name>Fe</name>
        <dbReference type="ChEBI" id="CHEBI:18248"/>
    </ligandPart>
</feature>
<dbReference type="GO" id="GO:0004497">
    <property type="term" value="F:monooxygenase activity"/>
    <property type="evidence" value="ECO:0007669"/>
    <property type="project" value="UniProtKB-KW"/>
</dbReference>
<dbReference type="InterPro" id="IPR050196">
    <property type="entry name" value="Cytochrome_P450_Monoox"/>
</dbReference>
<accession>A0A9N9Q8P9</accession>
<reference evidence="10" key="1">
    <citation type="submission" date="2022-01" db="EMBL/GenBank/DDBJ databases">
        <authorList>
            <person name="King R."/>
        </authorList>
    </citation>
    <scope>NUCLEOTIDE SEQUENCE</scope>
</reference>
<dbReference type="Gene3D" id="1.10.630.10">
    <property type="entry name" value="Cytochrome P450"/>
    <property type="match status" value="1"/>
</dbReference>
<keyword evidence="7 9" id="KW-0503">Monooxygenase</keyword>
<dbReference type="InterPro" id="IPR036396">
    <property type="entry name" value="Cyt_P450_sf"/>
</dbReference>
<evidence type="ECO:0000256" key="5">
    <source>
        <dbReference type="ARBA" id="ARBA00023002"/>
    </source>
</evidence>
<dbReference type="Pfam" id="PF00067">
    <property type="entry name" value="p450"/>
    <property type="match status" value="1"/>
</dbReference>
<dbReference type="PRINTS" id="PR00385">
    <property type="entry name" value="P450"/>
</dbReference>
<evidence type="ECO:0000313" key="10">
    <source>
        <dbReference type="EMBL" id="CAG9760260.1"/>
    </source>
</evidence>
<evidence type="ECO:0000313" key="11">
    <source>
        <dbReference type="Proteomes" id="UP001152799"/>
    </source>
</evidence>
<dbReference type="PRINTS" id="PR00463">
    <property type="entry name" value="EP450I"/>
</dbReference>
<evidence type="ECO:0000256" key="7">
    <source>
        <dbReference type="ARBA" id="ARBA00023033"/>
    </source>
</evidence>
<dbReference type="CDD" id="cd20628">
    <property type="entry name" value="CYP4"/>
    <property type="match status" value="1"/>
</dbReference>
<name>A0A9N9Q8P9_9CUCU</name>
<comment type="cofactor">
    <cofactor evidence="1 8">
        <name>heme</name>
        <dbReference type="ChEBI" id="CHEBI:30413"/>
    </cofactor>
</comment>
<keyword evidence="11" id="KW-1185">Reference proteome</keyword>
<evidence type="ECO:0000256" key="6">
    <source>
        <dbReference type="ARBA" id="ARBA00023004"/>
    </source>
</evidence>
<keyword evidence="4 8" id="KW-0479">Metal-binding</keyword>
<keyword evidence="6 8" id="KW-0408">Iron</keyword>
<dbReference type="PANTHER" id="PTHR24291:SF209">
    <property type="entry name" value="CYTOCHROME P450-LIKE PROTEIN"/>
    <property type="match status" value="1"/>
</dbReference>
<dbReference type="GO" id="GO:0016705">
    <property type="term" value="F:oxidoreductase activity, acting on paired donors, with incorporation or reduction of molecular oxygen"/>
    <property type="evidence" value="ECO:0007669"/>
    <property type="project" value="InterPro"/>
</dbReference>
<evidence type="ECO:0000256" key="3">
    <source>
        <dbReference type="ARBA" id="ARBA00022617"/>
    </source>
</evidence>
<dbReference type="OrthoDB" id="1470350at2759"/>
<evidence type="ECO:0000256" key="2">
    <source>
        <dbReference type="ARBA" id="ARBA00010617"/>
    </source>
</evidence>
<protein>
    <recommendedName>
        <fullName evidence="12">Cytochrome P450</fullName>
    </recommendedName>
</protein>
<evidence type="ECO:0000256" key="8">
    <source>
        <dbReference type="PIRSR" id="PIRSR602401-1"/>
    </source>
</evidence>
<gene>
    <name evidence="10" type="ORF">CEUTPL_LOCUS996</name>
</gene>
<comment type="similarity">
    <text evidence="2 9">Belongs to the cytochrome P450 family.</text>
</comment>
<keyword evidence="3 8" id="KW-0349">Heme</keyword>
<dbReference type="InterPro" id="IPR001128">
    <property type="entry name" value="Cyt_P450"/>
</dbReference>
<evidence type="ECO:0000256" key="9">
    <source>
        <dbReference type="RuleBase" id="RU000461"/>
    </source>
</evidence>
<dbReference type="Proteomes" id="UP001152799">
    <property type="component" value="Chromosome 1"/>
</dbReference>
<dbReference type="GO" id="GO:0005506">
    <property type="term" value="F:iron ion binding"/>
    <property type="evidence" value="ECO:0007669"/>
    <property type="project" value="InterPro"/>
</dbReference>
<dbReference type="SUPFAM" id="SSF48264">
    <property type="entry name" value="Cytochrome P450"/>
    <property type="match status" value="1"/>
</dbReference>
<evidence type="ECO:0000256" key="1">
    <source>
        <dbReference type="ARBA" id="ARBA00001971"/>
    </source>
</evidence>
<evidence type="ECO:0008006" key="12">
    <source>
        <dbReference type="Google" id="ProtNLM"/>
    </source>
</evidence>
<dbReference type="PANTHER" id="PTHR24291">
    <property type="entry name" value="CYTOCHROME P450 FAMILY 4"/>
    <property type="match status" value="1"/>
</dbReference>
<dbReference type="EMBL" id="OU892277">
    <property type="protein sequence ID" value="CAG9760260.1"/>
    <property type="molecule type" value="Genomic_DNA"/>
</dbReference>
<evidence type="ECO:0000256" key="4">
    <source>
        <dbReference type="ARBA" id="ARBA00022723"/>
    </source>
</evidence>
<dbReference type="GO" id="GO:0020037">
    <property type="term" value="F:heme binding"/>
    <property type="evidence" value="ECO:0007669"/>
    <property type="project" value="InterPro"/>
</dbReference>
<keyword evidence="5 9" id="KW-0560">Oxidoreductase</keyword>
<organism evidence="10 11">
    <name type="scientific">Ceutorhynchus assimilis</name>
    <name type="common">cabbage seed weevil</name>
    <dbReference type="NCBI Taxonomy" id="467358"/>
    <lineage>
        <taxon>Eukaryota</taxon>
        <taxon>Metazoa</taxon>
        <taxon>Ecdysozoa</taxon>
        <taxon>Arthropoda</taxon>
        <taxon>Hexapoda</taxon>
        <taxon>Insecta</taxon>
        <taxon>Pterygota</taxon>
        <taxon>Neoptera</taxon>
        <taxon>Endopterygota</taxon>
        <taxon>Coleoptera</taxon>
        <taxon>Polyphaga</taxon>
        <taxon>Cucujiformia</taxon>
        <taxon>Curculionidae</taxon>
        <taxon>Ceutorhynchinae</taxon>
        <taxon>Ceutorhynchus</taxon>
    </lineage>
</organism>
<sequence>MDVLLIILTIFAILALPLLKKYIKNKRISKYIDHLPGEKWYPIVGTSLSSLKATRENYFDVLKSRHPRFGPFIRLWLGSVPVVQIYKPEHAQEIFKSNKAISKGSFYKFLYPWLGQGLISGSGPKWREHRKIITPSFHFKVLDSYGEIFARKSKLFADYLQKYDGKGYFEVTEDITRIAMDIIVETAMGVKLNYLQNTDGTDAEYANAIIGFGTIVYKRLANPLLRNDLIFKLTGIGKKSQHYIDIIHSFNAKVIQTRKELLKDHKNEKEKKDELGRKVKMSFLDMLLAQQEFGDDEVEEEVNTFMFGGQDTTISSLTYTFLALGNNPDILRRVQEELDQIFIDDPDRPVTPADLAQMYYLDMVFKEVLRCYCFVPFLARELHDDILVDGVLLPKGANVTINLYDLHHDPDHYPDPYKFDPDRFLPDQVAQRHPYAFAPFSAGPRNCLGQKFAMRNVKTLLATILRQYNIKCQEKPEEVKYYMEIVLRPQNGLHIALESRSR</sequence>